<keyword evidence="3" id="KW-1185">Reference proteome</keyword>
<feature type="region of interest" description="Disordered" evidence="1">
    <location>
        <begin position="90"/>
        <end position="129"/>
    </location>
</feature>
<dbReference type="HOGENOM" id="CLU_139722_2_0_5"/>
<reference evidence="2 3" key="1">
    <citation type="journal article" date="2010" name="J. Bacteriol.">
        <title>The genetic basis of laboratory adaptation in Caulobacter crescentus.</title>
        <authorList>
            <person name="Marks M.E."/>
            <person name="Castro-Rojas C.M."/>
            <person name="Teiling C."/>
            <person name="Du L."/>
            <person name="Kapatral V."/>
            <person name="Walunas T.L."/>
            <person name="Crosson S."/>
        </authorList>
    </citation>
    <scope>NUCLEOTIDE SEQUENCE [LARGE SCALE GENOMIC DNA]</scope>
    <source>
        <strain evidence="3">NA1000 / CB15N</strain>
    </source>
</reference>
<dbReference type="KEGG" id="ccs:CCNA_00375"/>
<dbReference type="EMBL" id="CP001340">
    <property type="protein sequence ID" value="ACL93842.1"/>
    <property type="molecule type" value="Genomic_DNA"/>
</dbReference>
<name>A0A0H3C6P2_CAUVN</name>
<feature type="compositionally biased region" description="Basic and acidic residues" evidence="1">
    <location>
        <begin position="90"/>
        <end position="109"/>
    </location>
</feature>
<proteinExistence type="predicted"/>
<dbReference type="PATRIC" id="fig|565050.3.peg.374"/>
<dbReference type="OrthoDB" id="7192625at2"/>
<evidence type="ECO:0000256" key="1">
    <source>
        <dbReference type="SAM" id="MobiDB-lite"/>
    </source>
</evidence>
<dbReference type="AlphaFoldDB" id="A0A0H3C6P2"/>
<dbReference type="SMR" id="A0A0H3C6P2"/>
<evidence type="ECO:0000313" key="2">
    <source>
        <dbReference type="EMBL" id="ACL93842.1"/>
    </source>
</evidence>
<gene>
    <name evidence="2" type="ordered locus">CCNA_00375</name>
</gene>
<dbReference type="Proteomes" id="UP000001364">
    <property type="component" value="Chromosome"/>
</dbReference>
<dbReference type="RefSeq" id="YP_002515750.1">
    <property type="nucleotide sequence ID" value="NC_011916.1"/>
</dbReference>
<dbReference type="InterPro" id="IPR045510">
    <property type="entry name" value="DUF6481"/>
</dbReference>
<sequence length="129" mass="14681">MSHLKNTGFADRISAQQEAKKAMLAKFKAKPTVQDPDFDKREEQRAAELEAVRAARAEAKEKARLEALARQEEQMAVKRAERKERKAIEAAEQRMRKEEKAKERDELRALGKPANSKASRAHQWASLLG</sequence>
<organism evidence="2 3">
    <name type="scientific">Caulobacter vibrioides (strain NA1000 / CB15N)</name>
    <name type="common">Caulobacter crescentus</name>
    <dbReference type="NCBI Taxonomy" id="565050"/>
    <lineage>
        <taxon>Bacteria</taxon>
        <taxon>Pseudomonadati</taxon>
        <taxon>Pseudomonadota</taxon>
        <taxon>Alphaproteobacteria</taxon>
        <taxon>Caulobacterales</taxon>
        <taxon>Caulobacteraceae</taxon>
        <taxon>Caulobacter</taxon>
    </lineage>
</organism>
<dbReference type="Pfam" id="PF20089">
    <property type="entry name" value="DUF6481"/>
    <property type="match status" value="1"/>
</dbReference>
<evidence type="ECO:0000313" key="3">
    <source>
        <dbReference type="Proteomes" id="UP000001364"/>
    </source>
</evidence>
<accession>A0A0H3C6P2</accession>
<dbReference type="GeneID" id="7331074"/>
<dbReference type="RefSeq" id="WP_010918259.1">
    <property type="nucleotide sequence ID" value="NC_011916.1"/>
</dbReference>
<protein>
    <submittedName>
        <fullName evidence="2">Uncharacterized protein</fullName>
    </submittedName>
</protein>